<keyword evidence="10" id="KW-1185">Reference proteome</keyword>
<dbReference type="InterPro" id="IPR037128">
    <property type="entry name" value="Quinolinate_PRibosylTase_N_sf"/>
</dbReference>
<keyword evidence="9" id="KW-0808">Transferase</keyword>
<dbReference type="InterPro" id="IPR053190">
    <property type="entry name" value="NAPRTase-like"/>
</dbReference>
<keyword evidence="5" id="KW-0662">Pyridine nucleotide biosynthesis</keyword>
<evidence type="ECO:0000256" key="6">
    <source>
        <dbReference type="ARBA" id="ARBA00047445"/>
    </source>
</evidence>
<evidence type="ECO:0000256" key="2">
    <source>
        <dbReference type="ARBA" id="ARBA00013236"/>
    </source>
</evidence>
<evidence type="ECO:0000256" key="3">
    <source>
        <dbReference type="ARBA" id="ARBA00022553"/>
    </source>
</evidence>
<dbReference type="PANTHER" id="PTHR43202:SF1">
    <property type="entry name" value="NICOTINATE PHOSPHORIBOSYLTRANSFERASE"/>
    <property type="match status" value="1"/>
</dbReference>
<name>A0A2K9CCJ4_9MOLU</name>
<dbReference type="GO" id="GO:0004514">
    <property type="term" value="F:nicotinate-nucleotide diphosphorylase (carboxylating) activity"/>
    <property type="evidence" value="ECO:0007669"/>
    <property type="project" value="UniProtKB-EC"/>
</dbReference>
<dbReference type="PANTHER" id="PTHR43202">
    <property type="entry name" value="NICOTINATE-NUCLEOTIDE PYROPHOSPHORYLASE"/>
    <property type="match status" value="1"/>
</dbReference>
<evidence type="ECO:0000256" key="7">
    <source>
        <dbReference type="ARBA" id="ARBA00048668"/>
    </source>
</evidence>
<dbReference type="PIRSF" id="PIRSF000484">
    <property type="entry name" value="NAPRT"/>
    <property type="match status" value="1"/>
</dbReference>
<dbReference type="Gene3D" id="3.90.1170.20">
    <property type="entry name" value="Quinolinate phosphoribosyl transferase, N-terminal domain"/>
    <property type="match status" value="1"/>
</dbReference>
<organism evidence="9 10">
    <name type="scientific">Mesoplasma syrphidae</name>
    <dbReference type="NCBI Taxonomy" id="225999"/>
    <lineage>
        <taxon>Bacteria</taxon>
        <taxon>Bacillati</taxon>
        <taxon>Mycoplasmatota</taxon>
        <taxon>Mollicutes</taxon>
        <taxon>Entomoplasmatales</taxon>
        <taxon>Entomoplasmataceae</taxon>
        <taxon>Mesoplasma</taxon>
    </lineage>
</organism>
<dbReference type="InterPro" id="IPR007229">
    <property type="entry name" value="Nic_PRibTrfase-Fam"/>
</dbReference>
<dbReference type="NCBIfam" id="NF005529">
    <property type="entry name" value="PRK07188.1"/>
    <property type="match status" value="1"/>
</dbReference>
<evidence type="ECO:0000256" key="5">
    <source>
        <dbReference type="ARBA" id="ARBA00022642"/>
    </source>
</evidence>
<evidence type="ECO:0000256" key="4">
    <source>
        <dbReference type="ARBA" id="ARBA00022598"/>
    </source>
</evidence>
<evidence type="ECO:0000259" key="8">
    <source>
        <dbReference type="Pfam" id="PF02749"/>
    </source>
</evidence>
<dbReference type="InterPro" id="IPR022412">
    <property type="entry name" value="Quinolinate_PRibosylTrfase_N"/>
</dbReference>
<keyword evidence="3" id="KW-0597">Phosphoprotein</keyword>
<feature type="domain" description="Quinolinate phosphoribosyl transferase N-terminal" evidence="8">
    <location>
        <begin position="30"/>
        <end position="114"/>
    </location>
</feature>
<accession>A0A2K9CCJ4</accession>
<evidence type="ECO:0000256" key="1">
    <source>
        <dbReference type="ARBA" id="ARBA00004952"/>
    </source>
</evidence>
<comment type="pathway">
    <text evidence="1">Cofactor biosynthesis; NAD(+) biosynthesis; nicotinate D-ribonucleotide from nicotinate: step 1/1.</text>
</comment>
<evidence type="ECO:0000313" key="10">
    <source>
        <dbReference type="Proteomes" id="UP000233419"/>
    </source>
</evidence>
<dbReference type="RefSeq" id="WP_027048469.1">
    <property type="nucleotide sequence ID" value="NZ_CP025257.1"/>
</dbReference>
<keyword evidence="4 9" id="KW-0436">Ligase</keyword>
<dbReference type="Pfam" id="PF02749">
    <property type="entry name" value="QRPTase_N"/>
    <property type="match status" value="1"/>
</dbReference>
<proteinExistence type="predicted"/>
<dbReference type="KEGG" id="msyr:CXP39_00905"/>
<keyword evidence="9" id="KW-0328">Glycosyltransferase</keyword>
<dbReference type="GO" id="GO:0009435">
    <property type="term" value="P:NAD+ biosynthetic process"/>
    <property type="evidence" value="ECO:0007669"/>
    <property type="project" value="UniProtKB-UniPathway"/>
</dbReference>
<dbReference type="OrthoDB" id="9770610at2"/>
<dbReference type="SUPFAM" id="SSF51690">
    <property type="entry name" value="Nicotinate/Quinolinate PRTase C-terminal domain-like"/>
    <property type="match status" value="1"/>
</dbReference>
<dbReference type="InterPro" id="IPR036068">
    <property type="entry name" value="Nicotinate_pribotase-like_C"/>
</dbReference>
<evidence type="ECO:0000313" key="9">
    <source>
        <dbReference type="EMBL" id="AUF83364.1"/>
    </source>
</evidence>
<gene>
    <name evidence="9" type="ORF">CXP39_00905</name>
</gene>
<dbReference type="SUPFAM" id="SSF54675">
    <property type="entry name" value="Nicotinate/Quinolinate PRTase N-terminal domain-like"/>
    <property type="match status" value="1"/>
</dbReference>
<dbReference type="AlphaFoldDB" id="A0A2K9CCJ4"/>
<reference evidence="9 10" key="1">
    <citation type="submission" date="2017-12" db="EMBL/GenBank/DDBJ databases">
        <title>Mesoplasma syrphidae YJS, Complete Genome.</title>
        <authorList>
            <person name="Knight T.F."/>
            <person name="Citino T."/>
            <person name="Rubinstein R."/>
            <person name="Neuschaefer Z."/>
        </authorList>
    </citation>
    <scope>NUCLEOTIDE SEQUENCE [LARGE SCALE GENOMIC DNA]</scope>
    <source>
        <strain evidence="9 10">YJS</strain>
    </source>
</reference>
<comment type="catalytic activity">
    <reaction evidence="7">
        <text>5-phospho-alpha-D-ribose 1-diphosphate + nicotinate + ATP + H2O = nicotinate beta-D-ribonucleotide + ADP + phosphate + diphosphate</text>
        <dbReference type="Rhea" id="RHEA:36163"/>
        <dbReference type="ChEBI" id="CHEBI:15377"/>
        <dbReference type="ChEBI" id="CHEBI:30616"/>
        <dbReference type="ChEBI" id="CHEBI:32544"/>
        <dbReference type="ChEBI" id="CHEBI:33019"/>
        <dbReference type="ChEBI" id="CHEBI:43474"/>
        <dbReference type="ChEBI" id="CHEBI:57502"/>
        <dbReference type="ChEBI" id="CHEBI:58017"/>
        <dbReference type="ChEBI" id="CHEBI:456216"/>
        <dbReference type="EC" id="6.3.4.21"/>
    </reaction>
</comment>
<dbReference type="UniPathway" id="UPA00253">
    <property type="reaction ID" value="UER00457"/>
</dbReference>
<dbReference type="EC" id="6.3.4.21" evidence="2"/>
<protein>
    <recommendedName>
        <fullName evidence="2">nicotinate phosphoribosyltransferase</fullName>
        <ecNumber evidence="2">6.3.4.21</ecNumber>
    </recommendedName>
</protein>
<sequence>MNTTIKFQFDPRVKDGFFIADYFKKTTTILEKYKPEQIVTMQFFQRKENTILCGIEESLGLLKFASKSFENLEIWSLNDGDLVQPLEPVLKIKGRYQDFGWLEGMIDGILARNSSVATNSRQIVEAANGKILLNMLDRADSFWTLPSDGYASYIGGFRRFVSEAAVEYINDETVAKPSGTMPHALIQSFDGDILEATKAFATTFPNVNLVSLVDYNNDCVNDALKVANYFNKKLWAVRLDTAGNLIDKTVQKCKESYRGYSLNGVSIPLVKEVRKALDAAGHQHVKIIVSSGFNAEKIAYFESENAAVDIYGMGDSLAKVTIGFTGDAVLINGKKESKFGRENKESKRLIKR</sequence>
<comment type="catalytic activity">
    <reaction evidence="6">
        <text>nicotinate beta-D-ribonucleotide + CO2 + diphosphate = quinolinate + 5-phospho-alpha-D-ribose 1-diphosphate + 2 H(+)</text>
        <dbReference type="Rhea" id="RHEA:12733"/>
        <dbReference type="ChEBI" id="CHEBI:15378"/>
        <dbReference type="ChEBI" id="CHEBI:16526"/>
        <dbReference type="ChEBI" id="CHEBI:29959"/>
        <dbReference type="ChEBI" id="CHEBI:33019"/>
        <dbReference type="ChEBI" id="CHEBI:57502"/>
        <dbReference type="ChEBI" id="CHEBI:58017"/>
        <dbReference type="EC" id="2.4.2.19"/>
    </reaction>
</comment>
<dbReference type="Proteomes" id="UP000233419">
    <property type="component" value="Chromosome"/>
</dbReference>
<dbReference type="EMBL" id="CP025257">
    <property type="protein sequence ID" value="AUF83364.1"/>
    <property type="molecule type" value="Genomic_DNA"/>
</dbReference>
<dbReference type="GO" id="GO:0004516">
    <property type="term" value="F:nicotinate phosphoribosyltransferase activity"/>
    <property type="evidence" value="ECO:0007669"/>
    <property type="project" value="UniProtKB-EC"/>
</dbReference>
<dbReference type="InterPro" id="IPR013785">
    <property type="entry name" value="Aldolase_TIM"/>
</dbReference>
<dbReference type="Gene3D" id="3.20.20.70">
    <property type="entry name" value="Aldolase class I"/>
    <property type="match status" value="1"/>
</dbReference>